<dbReference type="AlphaFoldDB" id="A0A508X2R1"/>
<proteinExistence type="predicted"/>
<protein>
    <submittedName>
        <fullName evidence="2">Uncharacterized protein</fullName>
    </submittedName>
</protein>
<evidence type="ECO:0000313" key="2">
    <source>
        <dbReference type="EMBL" id="VTZ64132.1"/>
    </source>
</evidence>
<feature type="region of interest" description="Disordered" evidence="1">
    <location>
        <begin position="99"/>
        <end position="125"/>
    </location>
</feature>
<dbReference type="EMBL" id="CABFNB010000125">
    <property type="protein sequence ID" value="VTZ64132.1"/>
    <property type="molecule type" value="Genomic_DNA"/>
</dbReference>
<organism evidence="2">
    <name type="scientific">Sinorhizobium medicae</name>
    <dbReference type="NCBI Taxonomy" id="110321"/>
    <lineage>
        <taxon>Bacteria</taxon>
        <taxon>Pseudomonadati</taxon>
        <taxon>Pseudomonadota</taxon>
        <taxon>Alphaproteobacteria</taxon>
        <taxon>Hyphomicrobiales</taxon>
        <taxon>Rhizobiaceae</taxon>
        <taxon>Sinorhizobium/Ensifer group</taxon>
        <taxon>Sinorhizobium</taxon>
    </lineage>
</organism>
<accession>A0A508X2R1</accession>
<sequence>MSWRNDIFHLQPDEDYSIAQRRATLSSMNVAVALGRVSILIDFQQHALDFLAIIVFDGPILTSQFMPSNSAADVHFHFQLCWCDHAYRLCRRRRKLQNRLGGTHKGGAPSGACDNASARSGGTSF</sequence>
<reference evidence="2" key="1">
    <citation type="submission" date="2019-06" db="EMBL/GenBank/DDBJ databases">
        <authorList>
            <person name="Le Quere A."/>
            <person name="Colella S."/>
        </authorList>
    </citation>
    <scope>NUCLEOTIDE SEQUENCE</scope>
    <source>
        <strain evidence="2">EmedicaeMD41</strain>
    </source>
</reference>
<name>A0A508X2R1_9HYPH</name>
<evidence type="ECO:0000256" key="1">
    <source>
        <dbReference type="SAM" id="MobiDB-lite"/>
    </source>
</evidence>
<gene>
    <name evidence="2" type="ORF">EMEDMD4_570012</name>
</gene>
<dbReference type="Proteomes" id="UP000507954">
    <property type="component" value="Unassembled WGS sequence"/>
</dbReference>